<dbReference type="Gene3D" id="3.40.50.150">
    <property type="entry name" value="Vaccinia Virus protein VP39"/>
    <property type="match status" value="1"/>
</dbReference>
<dbReference type="GO" id="GO:0008168">
    <property type="term" value="F:methyltransferase activity"/>
    <property type="evidence" value="ECO:0007669"/>
    <property type="project" value="UniProtKB-KW"/>
</dbReference>
<keyword evidence="1" id="KW-0808">Transferase</keyword>
<proteinExistence type="predicted"/>
<dbReference type="AlphaFoldDB" id="A0A3Q0L2W4"/>
<reference evidence="2" key="1">
    <citation type="submission" date="2002-12" db="EMBL/GenBank/DDBJ databases">
        <title>Complete genome sequence of Vibrio vulnificus CMCP6.</title>
        <authorList>
            <person name="Rhee J.H."/>
            <person name="Kim S.Y."/>
            <person name="Chung S.S."/>
            <person name="Kim J.J."/>
            <person name="Moon Y.H."/>
            <person name="Jeong H."/>
            <person name="Choy H.E."/>
        </authorList>
    </citation>
    <scope>NUCLEOTIDE SEQUENCE [LARGE SCALE GENOMIC DNA]</scope>
    <source>
        <strain evidence="2">CMCP6</strain>
    </source>
</reference>
<evidence type="ECO:0000313" key="2">
    <source>
        <dbReference type="Proteomes" id="UP000002275"/>
    </source>
</evidence>
<reference evidence="1 2" key="3">
    <citation type="journal article" date="2011" name="Mol. Syst. Biol.">
        <title>Integrative genome-scale metabolic analysis of Vibrio vulnificus for drug targeting and discovery.</title>
        <authorList>
            <person name="Kim H.U."/>
            <person name="Kim S.Y."/>
            <person name="Jeong H."/>
            <person name="Kim T.Y."/>
            <person name="Kim J.J."/>
            <person name="Choy H.E."/>
            <person name="Yi K.Y."/>
            <person name="Rhee J.H."/>
            <person name="Lee S.Y."/>
        </authorList>
    </citation>
    <scope>NUCLEOTIDE SEQUENCE [LARGE SCALE GENOMIC DNA]</scope>
    <source>
        <strain evidence="1 2">CMCP6</strain>
    </source>
</reference>
<keyword evidence="1" id="KW-0489">Methyltransferase</keyword>
<dbReference type="Proteomes" id="UP000002275">
    <property type="component" value="Chromosome I"/>
</dbReference>
<name>A0A3Q0L2W4_VIBVU</name>
<protein>
    <submittedName>
        <fullName evidence="1">Methyltransferase associated with DUF414</fullName>
    </submittedName>
</protein>
<evidence type="ECO:0000313" key="1">
    <source>
        <dbReference type="EMBL" id="AAO09400.1"/>
    </source>
</evidence>
<sequence length="268" mass="31785">MQHSFGHSVAVRKATAWLSLFLFWPFFYEIGDYLPVGSPIWVDFLVCFASLFEEVRMHTCPLCQHDQILHYFTDKRREYLQCARCELVFVNPEQRLDAKTEKSHYDLHENNPLDLGYRRFLSRITDPLLERIAPQSNGLDFGCGPGPTLSLMLEEHGHVMSLYDLYYHPDRSVLRREYDFMTATEVIEHLYEPNVVWQQWLNLVKPRGWIGLMTKMVIDREAFANWHYKNDPTHVIFFSQATFQYLAERDKLELEFIGKDVILLRKTQ</sequence>
<gene>
    <name evidence="1" type="ordered locus">VV1_0897</name>
</gene>
<dbReference type="InterPro" id="IPR029063">
    <property type="entry name" value="SAM-dependent_MTases_sf"/>
</dbReference>
<dbReference type="EMBL" id="AE016795">
    <property type="protein sequence ID" value="AAO09400.1"/>
    <property type="molecule type" value="Genomic_DNA"/>
</dbReference>
<dbReference type="SUPFAM" id="SSF53335">
    <property type="entry name" value="S-adenosyl-L-methionine-dependent methyltransferases"/>
    <property type="match status" value="1"/>
</dbReference>
<dbReference type="GO" id="GO:0032259">
    <property type="term" value="P:methylation"/>
    <property type="evidence" value="ECO:0007669"/>
    <property type="project" value="UniProtKB-KW"/>
</dbReference>
<reference evidence="1 2" key="2">
    <citation type="journal article" date="2003" name="Infect. Immun.">
        <title>Characterization and pathogenic significance of Vibrio vulnificus antigens preferentially expressed in septicemic patients.</title>
        <authorList>
            <person name="Kim Y.R."/>
            <person name="Lee S.E."/>
            <person name="Kim C.M."/>
            <person name="Kim S.Y."/>
            <person name="Shin E.K."/>
            <person name="Shin D.H."/>
            <person name="Chung S.S."/>
            <person name="Choy H.E."/>
            <person name="Progulske-Fox A."/>
            <person name="Hillman J.D."/>
            <person name="Handfield M."/>
            <person name="Rhee J.H."/>
        </authorList>
    </citation>
    <scope>NUCLEOTIDE SEQUENCE [LARGE SCALE GENOMIC DNA]</scope>
    <source>
        <strain evidence="1 2">CMCP6</strain>
    </source>
</reference>
<dbReference type="KEGG" id="vvu:VV1_0897"/>
<accession>A0A3Q0L2W4</accession>
<organism evidence="1 2">
    <name type="scientific">Vibrio vulnificus (strain CMCP6)</name>
    <dbReference type="NCBI Taxonomy" id="216895"/>
    <lineage>
        <taxon>Bacteria</taxon>
        <taxon>Pseudomonadati</taxon>
        <taxon>Pseudomonadota</taxon>
        <taxon>Gammaproteobacteria</taxon>
        <taxon>Vibrionales</taxon>
        <taxon>Vibrionaceae</taxon>
        <taxon>Vibrio</taxon>
    </lineage>
</organism>
<dbReference type="Pfam" id="PF13489">
    <property type="entry name" value="Methyltransf_23"/>
    <property type="match status" value="1"/>
</dbReference>